<dbReference type="Pfam" id="PF10294">
    <property type="entry name" value="Methyltransf_16"/>
    <property type="match status" value="1"/>
</dbReference>
<dbReference type="GeneID" id="106812068"/>
<evidence type="ECO:0000313" key="2">
    <source>
        <dbReference type="RefSeq" id="XP_014671323.1"/>
    </source>
</evidence>
<dbReference type="SUPFAM" id="SSF53335">
    <property type="entry name" value="S-adenosyl-L-methionine-dependent methyltransferases"/>
    <property type="match status" value="1"/>
</dbReference>
<dbReference type="RefSeq" id="XP_014671324.1">
    <property type="nucleotide sequence ID" value="XM_014815838.1"/>
</dbReference>
<dbReference type="PANTHER" id="PTHR14614:SF44">
    <property type="entry name" value="PROTEIN N-LYSINE METHYLTRANSFERASE METTL21D"/>
    <property type="match status" value="1"/>
</dbReference>
<dbReference type="RefSeq" id="XP_014671323.1">
    <property type="nucleotide sequence ID" value="XM_014815837.1"/>
</dbReference>
<accession>A0ABM1EGK3</accession>
<keyword evidence="1" id="KW-1185">Reference proteome</keyword>
<dbReference type="Gene3D" id="3.40.50.150">
    <property type="entry name" value="Vaccinia Virus protein VP39"/>
    <property type="match status" value="1"/>
</dbReference>
<organism evidence="1 3">
    <name type="scientific">Priapulus caudatus</name>
    <name type="common">Priapulid worm</name>
    <dbReference type="NCBI Taxonomy" id="37621"/>
    <lineage>
        <taxon>Eukaryota</taxon>
        <taxon>Metazoa</taxon>
        <taxon>Ecdysozoa</taxon>
        <taxon>Scalidophora</taxon>
        <taxon>Priapulida</taxon>
        <taxon>Priapulimorpha</taxon>
        <taxon>Priapulimorphida</taxon>
        <taxon>Priapulidae</taxon>
        <taxon>Priapulus</taxon>
    </lineage>
</organism>
<evidence type="ECO:0000313" key="3">
    <source>
        <dbReference type="RefSeq" id="XP_014671324.1"/>
    </source>
</evidence>
<dbReference type="CDD" id="cd02440">
    <property type="entry name" value="AdoMet_MTases"/>
    <property type="match status" value="1"/>
</dbReference>
<protein>
    <submittedName>
        <fullName evidence="2 3">Protein-lysine methyltransferase METTL21D-like</fullName>
    </submittedName>
</protein>
<name>A0ABM1EGK3_PRICU</name>
<evidence type="ECO:0000313" key="1">
    <source>
        <dbReference type="Proteomes" id="UP000695022"/>
    </source>
</evidence>
<proteinExistence type="predicted"/>
<reference evidence="2 3" key="1">
    <citation type="submission" date="2025-05" db="UniProtKB">
        <authorList>
            <consortium name="RefSeq"/>
        </authorList>
    </citation>
    <scope>IDENTIFICATION</scope>
</reference>
<gene>
    <name evidence="2 3" type="primary">LOC106812068</name>
</gene>
<dbReference type="InterPro" id="IPR029063">
    <property type="entry name" value="SAM-dependent_MTases_sf"/>
</dbReference>
<dbReference type="InterPro" id="IPR019410">
    <property type="entry name" value="Methyltransf_16"/>
</dbReference>
<sequence>MTLEPSKTFIREIERNDGSTLHIHQLEEGDVGSVVWDAALVLVKYLEKQTRSDSLNGDKTSLLAGKNILELGSGTGVVGIEAACHQDTCVTITDLATFVPLMQCNIKRNCHLFRGQIRARELQWGCDVSQFDPVDVLLLADCVYYRASIDQLLQTVCELADENTVVYCAYEDREIGNKTELQEYFRAGMEKVFNMTKLPSSEMDPVFRSDDIHILKFCKQK</sequence>
<dbReference type="Proteomes" id="UP000695022">
    <property type="component" value="Unplaced"/>
</dbReference>
<dbReference type="PANTHER" id="PTHR14614">
    <property type="entry name" value="HEPATOCELLULAR CARCINOMA-ASSOCIATED ANTIGEN"/>
    <property type="match status" value="1"/>
</dbReference>